<name>A0AAX6EIS2_IRIPA</name>
<keyword evidence="2" id="KW-1185">Reference proteome</keyword>
<dbReference type="Proteomes" id="UP001140949">
    <property type="component" value="Unassembled WGS sequence"/>
</dbReference>
<proteinExistence type="predicted"/>
<dbReference type="EMBL" id="JANAVB010036130">
    <property type="protein sequence ID" value="KAJ6803940.1"/>
    <property type="molecule type" value="Genomic_DNA"/>
</dbReference>
<reference evidence="1" key="1">
    <citation type="journal article" date="2023" name="GigaByte">
        <title>Genome assembly of the bearded iris, Iris pallida Lam.</title>
        <authorList>
            <person name="Bruccoleri R.E."/>
            <person name="Oakeley E.J."/>
            <person name="Faust A.M.E."/>
            <person name="Altorfer M."/>
            <person name="Dessus-Babus S."/>
            <person name="Burckhardt D."/>
            <person name="Oertli M."/>
            <person name="Naumann U."/>
            <person name="Petersen F."/>
            <person name="Wong J."/>
        </authorList>
    </citation>
    <scope>NUCLEOTIDE SEQUENCE</scope>
    <source>
        <strain evidence="1">GSM-AAB239-AS_SAM_17_03QT</strain>
    </source>
</reference>
<accession>A0AAX6EIS2</accession>
<organism evidence="1 2">
    <name type="scientific">Iris pallida</name>
    <name type="common">Sweet iris</name>
    <dbReference type="NCBI Taxonomy" id="29817"/>
    <lineage>
        <taxon>Eukaryota</taxon>
        <taxon>Viridiplantae</taxon>
        <taxon>Streptophyta</taxon>
        <taxon>Embryophyta</taxon>
        <taxon>Tracheophyta</taxon>
        <taxon>Spermatophyta</taxon>
        <taxon>Magnoliopsida</taxon>
        <taxon>Liliopsida</taxon>
        <taxon>Asparagales</taxon>
        <taxon>Iridaceae</taxon>
        <taxon>Iridoideae</taxon>
        <taxon>Irideae</taxon>
        <taxon>Iris</taxon>
    </lineage>
</organism>
<evidence type="ECO:0000313" key="2">
    <source>
        <dbReference type="Proteomes" id="UP001140949"/>
    </source>
</evidence>
<evidence type="ECO:0000313" key="1">
    <source>
        <dbReference type="EMBL" id="KAJ6803940.1"/>
    </source>
</evidence>
<dbReference type="AlphaFoldDB" id="A0AAX6EIS2"/>
<gene>
    <name evidence="1" type="ORF">M6B38_187505</name>
</gene>
<sequence length="91" mass="10400">MQIGEHMYEDRRLNRLHSNSNSVFRVVPKSLLPIEISSLSIAIATRSVHYQDLMCRLCLSTLIMSSTTDPLLMSMLSQSTPTYEAKNREKL</sequence>
<protein>
    <submittedName>
        <fullName evidence="1">Zinc finger MYM-type protein 1-like</fullName>
    </submittedName>
</protein>
<reference evidence="1" key="2">
    <citation type="submission" date="2023-04" db="EMBL/GenBank/DDBJ databases">
        <authorList>
            <person name="Bruccoleri R.E."/>
            <person name="Oakeley E.J."/>
            <person name="Faust A.-M."/>
            <person name="Dessus-Babus S."/>
            <person name="Altorfer M."/>
            <person name="Burckhardt D."/>
            <person name="Oertli M."/>
            <person name="Naumann U."/>
            <person name="Petersen F."/>
            <person name="Wong J."/>
        </authorList>
    </citation>
    <scope>NUCLEOTIDE SEQUENCE</scope>
    <source>
        <strain evidence="1">GSM-AAB239-AS_SAM_17_03QT</strain>
        <tissue evidence="1">Leaf</tissue>
    </source>
</reference>
<comment type="caution">
    <text evidence="1">The sequence shown here is derived from an EMBL/GenBank/DDBJ whole genome shotgun (WGS) entry which is preliminary data.</text>
</comment>